<keyword evidence="3" id="KW-1185">Reference proteome</keyword>
<sequence length="78" mass="8681">MVSRYRDIIESNNSSGASQQTSSTESTPKTNIRSTQSISDTASLGTNASFDFIFVDNRSYILGILNGHFYKFMFISLL</sequence>
<evidence type="ECO:0000313" key="3">
    <source>
        <dbReference type="Proteomes" id="UP000276133"/>
    </source>
</evidence>
<evidence type="ECO:0000256" key="1">
    <source>
        <dbReference type="SAM" id="MobiDB-lite"/>
    </source>
</evidence>
<feature type="compositionally biased region" description="Polar residues" evidence="1">
    <location>
        <begin position="10"/>
        <end position="37"/>
    </location>
</feature>
<comment type="caution">
    <text evidence="2">The sequence shown here is derived from an EMBL/GenBank/DDBJ whole genome shotgun (WGS) entry which is preliminary data.</text>
</comment>
<proteinExistence type="predicted"/>
<gene>
    <name evidence="2" type="ORF">BpHYR1_015524</name>
</gene>
<accession>A0A3M7RJB2</accession>
<organism evidence="2 3">
    <name type="scientific">Brachionus plicatilis</name>
    <name type="common">Marine rotifer</name>
    <name type="synonym">Brachionus muelleri</name>
    <dbReference type="NCBI Taxonomy" id="10195"/>
    <lineage>
        <taxon>Eukaryota</taxon>
        <taxon>Metazoa</taxon>
        <taxon>Spiralia</taxon>
        <taxon>Gnathifera</taxon>
        <taxon>Rotifera</taxon>
        <taxon>Eurotatoria</taxon>
        <taxon>Monogononta</taxon>
        <taxon>Pseudotrocha</taxon>
        <taxon>Ploima</taxon>
        <taxon>Brachionidae</taxon>
        <taxon>Brachionus</taxon>
    </lineage>
</organism>
<protein>
    <submittedName>
        <fullName evidence="2">Uncharacterized protein</fullName>
    </submittedName>
</protein>
<dbReference type="AlphaFoldDB" id="A0A3M7RJB2"/>
<dbReference type="Proteomes" id="UP000276133">
    <property type="component" value="Unassembled WGS sequence"/>
</dbReference>
<feature type="region of interest" description="Disordered" evidence="1">
    <location>
        <begin position="1"/>
        <end position="37"/>
    </location>
</feature>
<name>A0A3M7RJB2_BRAPC</name>
<reference evidence="2 3" key="1">
    <citation type="journal article" date="2018" name="Sci. Rep.">
        <title>Genomic signatures of local adaptation to the degree of environmental predictability in rotifers.</title>
        <authorList>
            <person name="Franch-Gras L."/>
            <person name="Hahn C."/>
            <person name="Garcia-Roger E.M."/>
            <person name="Carmona M.J."/>
            <person name="Serra M."/>
            <person name="Gomez A."/>
        </authorList>
    </citation>
    <scope>NUCLEOTIDE SEQUENCE [LARGE SCALE GENOMIC DNA]</scope>
    <source>
        <strain evidence="2">HYR1</strain>
    </source>
</reference>
<evidence type="ECO:0000313" key="2">
    <source>
        <dbReference type="EMBL" id="RNA23631.1"/>
    </source>
</evidence>
<dbReference type="EMBL" id="REGN01003246">
    <property type="protein sequence ID" value="RNA23631.1"/>
    <property type="molecule type" value="Genomic_DNA"/>
</dbReference>